<evidence type="ECO:0000313" key="3">
    <source>
        <dbReference type="EMBL" id="MZQ86995.1"/>
    </source>
</evidence>
<dbReference type="EMBL" id="WTUZ01000040">
    <property type="protein sequence ID" value="MZQ86995.1"/>
    <property type="molecule type" value="Genomic_DNA"/>
</dbReference>
<evidence type="ECO:0000313" key="4">
    <source>
        <dbReference type="Proteomes" id="UP000481087"/>
    </source>
</evidence>
<dbReference type="Proteomes" id="UP000481087">
    <property type="component" value="Unassembled WGS sequence"/>
</dbReference>
<accession>A0A6L8V9P1</accession>
<keyword evidence="1" id="KW-0812">Transmembrane</keyword>
<protein>
    <submittedName>
        <fullName evidence="3">DUF2892 domain-containing protein</fullName>
    </submittedName>
</protein>
<dbReference type="Pfam" id="PF11127">
    <property type="entry name" value="YgaP-like_TM"/>
    <property type="match status" value="1"/>
</dbReference>
<comment type="caution">
    <text evidence="3">The sequence shown here is derived from an EMBL/GenBank/DDBJ whole genome shotgun (WGS) entry which is preliminary data.</text>
</comment>
<evidence type="ECO:0000259" key="2">
    <source>
        <dbReference type="Pfam" id="PF11127"/>
    </source>
</evidence>
<feature type="transmembrane region" description="Helical" evidence="1">
    <location>
        <begin position="9"/>
        <end position="26"/>
    </location>
</feature>
<keyword evidence="4" id="KW-1185">Reference proteome</keyword>
<organism evidence="3 4">
    <name type="scientific">Paenibacillus silvestris</name>
    <dbReference type="NCBI Taxonomy" id="2606219"/>
    <lineage>
        <taxon>Bacteria</taxon>
        <taxon>Bacillati</taxon>
        <taxon>Bacillota</taxon>
        <taxon>Bacilli</taxon>
        <taxon>Bacillales</taxon>
        <taxon>Paenibacillaceae</taxon>
        <taxon>Paenibacillus</taxon>
    </lineage>
</organism>
<keyword evidence="1" id="KW-1133">Transmembrane helix</keyword>
<name>A0A6L8V9P1_9BACL</name>
<keyword evidence="1" id="KW-0472">Membrane</keyword>
<sequence>MKNVGGTDRFIRIVLGIILLSLFYFLPGYWKLFGLVSFPLLITGFAQKCAINQMLGRNTCKIR</sequence>
<evidence type="ECO:0000256" key="1">
    <source>
        <dbReference type="SAM" id="Phobius"/>
    </source>
</evidence>
<dbReference type="InterPro" id="IPR021309">
    <property type="entry name" value="YgaP-like_TM"/>
</dbReference>
<reference evidence="3 4" key="1">
    <citation type="submission" date="2019-12" db="EMBL/GenBank/DDBJ databases">
        <title>Paenibacillus sp. nov. sp. isolated from soil.</title>
        <authorList>
            <person name="Kim J."/>
            <person name="Jeong S.E."/>
            <person name="Jung H.S."/>
            <person name="Jeon C.O."/>
        </authorList>
    </citation>
    <scope>NUCLEOTIDE SEQUENCE [LARGE SCALE GENOMIC DNA]</scope>
    <source>
        <strain evidence="3 4">5J-6</strain>
    </source>
</reference>
<gene>
    <name evidence="3" type="ORF">GQF01_33280</name>
</gene>
<dbReference type="AlphaFoldDB" id="A0A6L8V9P1"/>
<dbReference type="RefSeq" id="WP_145654721.1">
    <property type="nucleotide sequence ID" value="NZ_WTUZ01000040.1"/>
</dbReference>
<feature type="domain" description="Inner membrane protein YgaP-like transmembrane" evidence="2">
    <location>
        <begin position="1"/>
        <end position="61"/>
    </location>
</feature>
<proteinExistence type="predicted"/>